<accession>A0A168GWQ5</accession>
<dbReference type="STRING" id="1081108.A0A168GWQ5"/>
<dbReference type="EMBL" id="AZHF01000004">
    <property type="protein sequence ID" value="OAA77016.1"/>
    <property type="molecule type" value="Genomic_DNA"/>
</dbReference>
<dbReference type="AlphaFoldDB" id="A0A168GWQ5"/>
<dbReference type="GO" id="GO:0007064">
    <property type="term" value="P:mitotic sister chromatid cohesion"/>
    <property type="evidence" value="ECO:0007669"/>
    <property type="project" value="InterPro"/>
</dbReference>
<keyword evidence="2" id="KW-1185">Reference proteome</keyword>
<comment type="caution">
    <text evidence="1">The sequence shown here is derived from an EMBL/GenBank/DDBJ whole genome shotgun (WGS) entry which is preliminary data.</text>
</comment>
<gene>
    <name evidence="1" type="ORF">LEL_06700</name>
</gene>
<dbReference type="OrthoDB" id="5199543at2759"/>
<dbReference type="GO" id="GO:0031390">
    <property type="term" value="C:Ctf18 RFC-like complex"/>
    <property type="evidence" value="ECO:0007669"/>
    <property type="project" value="InterPro"/>
</dbReference>
<name>A0A168GWQ5_CORDF</name>
<evidence type="ECO:0000313" key="2">
    <source>
        <dbReference type="Proteomes" id="UP000076881"/>
    </source>
</evidence>
<dbReference type="Pfam" id="PF09724">
    <property type="entry name" value="Dcc1"/>
    <property type="match status" value="1"/>
</dbReference>
<reference evidence="1 2" key="1">
    <citation type="journal article" date="2016" name="Genome Biol. Evol.">
        <title>Divergent and convergent evolution of fungal pathogenicity.</title>
        <authorList>
            <person name="Shang Y."/>
            <person name="Xiao G."/>
            <person name="Zheng P."/>
            <person name="Cen K."/>
            <person name="Zhan S."/>
            <person name="Wang C."/>
        </authorList>
    </citation>
    <scope>NUCLEOTIDE SEQUENCE [LARGE SCALE GENOMIC DNA]</scope>
    <source>
        <strain evidence="1 2">RCEF 1005</strain>
    </source>
</reference>
<organism evidence="1 2">
    <name type="scientific">Akanthomyces lecanii RCEF 1005</name>
    <dbReference type="NCBI Taxonomy" id="1081108"/>
    <lineage>
        <taxon>Eukaryota</taxon>
        <taxon>Fungi</taxon>
        <taxon>Dikarya</taxon>
        <taxon>Ascomycota</taxon>
        <taxon>Pezizomycotina</taxon>
        <taxon>Sordariomycetes</taxon>
        <taxon>Hypocreomycetidae</taxon>
        <taxon>Hypocreales</taxon>
        <taxon>Cordycipitaceae</taxon>
        <taxon>Akanthomyces</taxon>
        <taxon>Cordyceps confragosa</taxon>
    </lineage>
</organism>
<proteinExistence type="predicted"/>
<evidence type="ECO:0000313" key="1">
    <source>
        <dbReference type="EMBL" id="OAA77016.1"/>
    </source>
</evidence>
<dbReference type="Proteomes" id="UP000076881">
    <property type="component" value="Unassembled WGS sequence"/>
</dbReference>
<sequence>MSSQNDGLPFYSVPDSSGFRLIELPPEIEALLEGPSPPVLYLEPGADDMATLRSPEHTYNIRQKNTSNGMFLIKPCAPDAASAQQGVAAIATIKETVELERINKMIIMDRNPNTKNVGKWHEKFGRSR</sequence>
<protein>
    <submittedName>
        <fullName evidence="1">Sister chromatid cohesion protein DCC1</fullName>
    </submittedName>
</protein>
<dbReference type="InterPro" id="IPR019128">
    <property type="entry name" value="Dcc1"/>
</dbReference>